<protein>
    <submittedName>
        <fullName evidence="1">Hydroperoxy fatty acid reductase</fullName>
    </submittedName>
</protein>
<evidence type="ECO:0000313" key="2">
    <source>
        <dbReference type="Proteomes" id="UP000223588"/>
    </source>
</evidence>
<evidence type="ECO:0000313" key="1">
    <source>
        <dbReference type="EMBL" id="ASJ78896.1"/>
    </source>
</evidence>
<organism evidence="1 2">
    <name type="scientific">Acinetobacter phage AbP2</name>
    <dbReference type="NCBI Taxonomy" id="2015804"/>
    <lineage>
        <taxon>Viruses</taxon>
        <taxon>Duplodnaviria</taxon>
        <taxon>Heunggongvirae</taxon>
        <taxon>Uroviricota</taxon>
        <taxon>Caudoviricetes</taxon>
        <taxon>Obolenskvirus</taxon>
        <taxon>Obolenskvirus AbP2</taxon>
    </lineage>
</organism>
<reference evidence="1 2" key="1">
    <citation type="submission" date="2017-06" db="EMBL/GenBank/DDBJ databases">
        <title>Acinetobacter baumannii phage AbP2.</title>
        <authorList>
            <person name="Yang Z."/>
            <person name="Yin S."/>
            <person name="Jiang B."/>
            <person name="Huang G."/>
            <person name="Peng Y."/>
        </authorList>
    </citation>
    <scope>NUCLEOTIDE SEQUENCE [LARGE SCALE GENOMIC DNA]</scope>
</reference>
<accession>A0A220NQI2</accession>
<keyword evidence="2" id="KW-1185">Reference proteome</keyword>
<dbReference type="EMBL" id="MF346584">
    <property type="protein sequence ID" value="ASJ78896.1"/>
    <property type="molecule type" value="Genomic_DNA"/>
</dbReference>
<sequence length="102" mass="11811">MNYILNKCLVENEVGDIVWSSTKPNDPLVKMQSKISCDSKYSKEFFDKFSLNHEDSFKIVIYLKNENKARLAQNEVAWAISKFSNILEDGYCVIDQSIHKTN</sequence>
<gene>
    <name evidence="1" type="ORF">ABP2_025</name>
</gene>
<dbReference type="Proteomes" id="UP000223588">
    <property type="component" value="Segment"/>
</dbReference>
<name>A0A220NQI2_9CAUD</name>
<proteinExistence type="predicted"/>